<dbReference type="GO" id="GO:0042981">
    <property type="term" value="P:regulation of apoptotic process"/>
    <property type="evidence" value="ECO:0007669"/>
    <property type="project" value="InterPro"/>
</dbReference>
<organism evidence="3 4">
    <name type="scientific">Manduca sexta</name>
    <name type="common">Tobacco hawkmoth</name>
    <name type="synonym">Tobacco hornworm</name>
    <dbReference type="NCBI Taxonomy" id="7130"/>
    <lineage>
        <taxon>Eukaryota</taxon>
        <taxon>Metazoa</taxon>
        <taxon>Ecdysozoa</taxon>
        <taxon>Arthropoda</taxon>
        <taxon>Hexapoda</taxon>
        <taxon>Insecta</taxon>
        <taxon>Pterygota</taxon>
        <taxon>Neoptera</taxon>
        <taxon>Endopterygota</taxon>
        <taxon>Lepidoptera</taxon>
        <taxon>Glossata</taxon>
        <taxon>Ditrysia</taxon>
        <taxon>Bombycoidea</taxon>
        <taxon>Sphingidae</taxon>
        <taxon>Sphinginae</taxon>
        <taxon>Sphingini</taxon>
        <taxon>Manduca</taxon>
    </lineage>
</organism>
<evidence type="ECO:0000313" key="3">
    <source>
        <dbReference type="EMBL" id="KAG6462907.1"/>
    </source>
</evidence>
<evidence type="ECO:0000256" key="1">
    <source>
        <dbReference type="SAM" id="MobiDB-lite"/>
    </source>
</evidence>
<dbReference type="Pfam" id="PF00619">
    <property type="entry name" value="CARD"/>
    <property type="match status" value="1"/>
</dbReference>
<feature type="region of interest" description="Disordered" evidence="1">
    <location>
        <begin position="87"/>
        <end position="113"/>
    </location>
</feature>
<dbReference type="InterPro" id="IPR001315">
    <property type="entry name" value="CARD"/>
</dbReference>
<evidence type="ECO:0000259" key="2">
    <source>
        <dbReference type="PROSITE" id="PS50209"/>
    </source>
</evidence>
<accession>A0A922CYB1</accession>
<dbReference type="AlphaFoldDB" id="A0A922CYB1"/>
<protein>
    <recommendedName>
        <fullName evidence="2">CARD domain-containing protein</fullName>
    </recommendedName>
</protein>
<evidence type="ECO:0000313" key="4">
    <source>
        <dbReference type="Proteomes" id="UP000791440"/>
    </source>
</evidence>
<reference evidence="3" key="2">
    <citation type="submission" date="2020-12" db="EMBL/GenBank/DDBJ databases">
        <authorList>
            <person name="Kanost M."/>
        </authorList>
    </citation>
    <scope>NUCLEOTIDE SEQUENCE</scope>
</reference>
<dbReference type="EMBL" id="JH668904">
    <property type="protein sequence ID" value="KAG6462907.1"/>
    <property type="molecule type" value="Genomic_DNA"/>
</dbReference>
<name>A0A922CYB1_MANSE</name>
<comment type="caution">
    <text evidence="3">The sequence shown here is derived from an EMBL/GenBank/DDBJ whole genome shotgun (WGS) entry which is preliminary data.</text>
</comment>
<reference evidence="3" key="1">
    <citation type="journal article" date="2016" name="Insect Biochem. Mol. Biol.">
        <title>Multifaceted biological insights from a draft genome sequence of the tobacco hornworm moth, Manduca sexta.</title>
        <authorList>
            <person name="Kanost M.R."/>
            <person name="Arrese E.L."/>
            <person name="Cao X."/>
            <person name="Chen Y.R."/>
            <person name="Chellapilla S."/>
            <person name="Goldsmith M.R."/>
            <person name="Grosse-Wilde E."/>
            <person name="Heckel D.G."/>
            <person name="Herndon N."/>
            <person name="Jiang H."/>
            <person name="Papanicolaou A."/>
            <person name="Qu J."/>
            <person name="Soulages J.L."/>
            <person name="Vogel H."/>
            <person name="Walters J."/>
            <person name="Waterhouse R.M."/>
            <person name="Ahn S.J."/>
            <person name="Almeida F.C."/>
            <person name="An C."/>
            <person name="Aqrawi P."/>
            <person name="Bretschneider A."/>
            <person name="Bryant W.B."/>
            <person name="Bucks S."/>
            <person name="Chao H."/>
            <person name="Chevignon G."/>
            <person name="Christen J.M."/>
            <person name="Clarke D.F."/>
            <person name="Dittmer N.T."/>
            <person name="Ferguson L.C.F."/>
            <person name="Garavelou S."/>
            <person name="Gordon K.H.J."/>
            <person name="Gunaratna R.T."/>
            <person name="Han Y."/>
            <person name="Hauser F."/>
            <person name="He Y."/>
            <person name="Heidel-Fischer H."/>
            <person name="Hirsh A."/>
            <person name="Hu Y."/>
            <person name="Jiang H."/>
            <person name="Kalra D."/>
            <person name="Klinner C."/>
            <person name="Konig C."/>
            <person name="Kovar C."/>
            <person name="Kroll A.R."/>
            <person name="Kuwar S.S."/>
            <person name="Lee S.L."/>
            <person name="Lehman R."/>
            <person name="Li K."/>
            <person name="Li Z."/>
            <person name="Liang H."/>
            <person name="Lovelace S."/>
            <person name="Lu Z."/>
            <person name="Mansfield J.H."/>
            <person name="McCulloch K.J."/>
            <person name="Mathew T."/>
            <person name="Morton B."/>
            <person name="Muzny D.M."/>
            <person name="Neunemann D."/>
            <person name="Ongeri F."/>
            <person name="Pauchet Y."/>
            <person name="Pu L.L."/>
            <person name="Pyrousis I."/>
            <person name="Rao X.J."/>
            <person name="Redding A."/>
            <person name="Roesel C."/>
            <person name="Sanchez-Gracia A."/>
            <person name="Schaack S."/>
            <person name="Shukla A."/>
            <person name="Tetreau G."/>
            <person name="Wang Y."/>
            <person name="Xiong G.H."/>
            <person name="Traut W."/>
            <person name="Walsh T.K."/>
            <person name="Worley K.C."/>
            <person name="Wu D."/>
            <person name="Wu W."/>
            <person name="Wu Y.Q."/>
            <person name="Zhang X."/>
            <person name="Zou Z."/>
            <person name="Zucker H."/>
            <person name="Briscoe A.D."/>
            <person name="Burmester T."/>
            <person name="Clem R.J."/>
            <person name="Feyereisen R."/>
            <person name="Grimmelikhuijzen C.J.P."/>
            <person name="Hamodrakas S.J."/>
            <person name="Hansson B.S."/>
            <person name="Huguet E."/>
            <person name="Jermiin L.S."/>
            <person name="Lan Q."/>
            <person name="Lehman H.K."/>
            <person name="Lorenzen M."/>
            <person name="Merzendorfer H."/>
            <person name="Michalopoulos I."/>
            <person name="Morton D.B."/>
            <person name="Muthukrishnan S."/>
            <person name="Oakeshott J.G."/>
            <person name="Palmer W."/>
            <person name="Park Y."/>
            <person name="Passarelli A.L."/>
            <person name="Rozas J."/>
            <person name="Schwartz L.M."/>
            <person name="Smith W."/>
            <person name="Southgate A."/>
            <person name="Vilcinskas A."/>
            <person name="Vogt R."/>
            <person name="Wang P."/>
            <person name="Werren J."/>
            <person name="Yu X.Q."/>
            <person name="Zhou J.J."/>
            <person name="Brown S.J."/>
            <person name="Scherer S.E."/>
            <person name="Richards S."/>
            <person name="Blissard G.W."/>
        </authorList>
    </citation>
    <scope>NUCLEOTIDE SEQUENCE</scope>
</reference>
<proteinExistence type="predicted"/>
<dbReference type="Proteomes" id="UP000791440">
    <property type="component" value="Unassembled WGS sequence"/>
</dbReference>
<gene>
    <name evidence="3" type="ORF">O3G_MSEX013535</name>
</gene>
<dbReference type="CDD" id="cd01671">
    <property type="entry name" value="CARD"/>
    <property type="match status" value="1"/>
</dbReference>
<sequence>MQQEHKRAIQLNFSSLVDRTDLKMMVSALYEKGVFSEAMLEPYSNENISQLDRKRHLFHAITRRGPEAFAKLTEALVEMGQWDLVRDLDPNSPVHPRSNRPELRLNMPRKLTQ</sequence>
<keyword evidence="4" id="KW-1185">Reference proteome</keyword>
<feature type="domain" description="CARD" evidence="2">
    <location>
        <begin position="1"/>
        <end position="81"/>
    </location>
</feature>
<dbReference type="PROSITE" id="PS50209">
    <property type="entry name" value="CARD"/>
    <property type="match status" value="1"/>
</dbReference>